<accession>A0A0R3W2F9</accession>
<dbReference type="STRING" id="60517.A0A0R3W2F9"/>
<reference evidence="1 2" key="2">
    <citation type="submission" date="2018-11" db="EMBL/GenBank/DDBJ databases">
        <authorList>
            <consortium name="Pathogen Informatics"/>
        </authorList>
    </citation>
    <scope>NUCLEOTIDE SEQUENCE [LARGE SCALE GENOMIC DNA]</scope>
</reference>
<keyword evidence="2" id="KW-1185">Reference proteome</keyword>
<reference evidence="3" key="1">
    <citation type="submission" date="2017-02" db="UniProtKB">
        <authorList>
            <consortium name="WormBaseParasite"/>
        </authorList>
    </citation>
    <scope>IDENTIFICATION</scope>
</reference>
<proteinExistence type="predicted"/>
<name>A0A0R3W2F9_TAEAS</name>
<evidence type="ECO:0000313" key="2">
    <source>
        <dbReference type="Proteomes" id="UP000282613"/>
    </source>
</evidence>
<organism evidence="3">
    <name type="scientific">Taenia asiatica</name>
    <name type="common">Asian tapeworm</name>
    <dbReference type="NCBI Taxonomy" id="60517"/>
    <lineage>
        <taxon>Eukaryota</taxon>
        <taxon>Metazoa</taxon>
        <taxon>Spiralia</taxon>
        <taxon>Lophotrochozoa</taxon>
        <taxon>Platyhelminthes</taxon>
        <taxon>Cestoda</taxon>
        <taxon>Eucestoda</taxon>
        <taxon>Cyclophyllidea</taxon>
        <taxon>Taeniidae</taxon>
        <taxon>Taenia</taxon>
    </lineage>
</organism>
<dbReference type="OrthoDB" id="6258883at2759"/>
<gene>
    <name evidence="1" type="ORF">TASK_LOCUS4002</name>
</gene>
<dbReference type="AlphaFoldDB" id="A0A0R3W2F9"/>
<evidence type="ECO:0000313" key="3">
    <source>
        <dbReference type="WBParaSite" id="TASK_0000400101-mRNA-1"/>
    </source>
</evidence>
<dbReference type="EMBL" id="UYRS01018323">
    <property type="protein sequence ID" value="VDK32707.1"/>
    <property type="molecule type" value="Genomic_DNA"/>
</dbReference>
<protein>
    <submittedName>
        <fullName evidence="3">Non-specific serine/threonine protein kinase</fullName>
    </submittedName>
</protein>
<sequence>MCSDPDPLTEFLSLVPCGDRKLATSIIIGLRSKLNEQIDLSASIDKPLNQVQPLKQIFMHTPISLRRSLRSKILAAFDQCMESSEALAVFVILLVIIETNSLRNSDRSDLETTDILSCLPSLNSIISKATQTFQSQRTNLLSLRAWAIVMLVYTYRQCLIWSFRQDCLDLEETPLQERIPLNSELCSSPSVPKLLKIALDCQVNGILAPTPIEGYLLNDLLLVSAFSDITIKYVRQHDENDTFNRLENNFDSTCPSLKPTVHLKAHTNLKFLPSTTEVHDSLVASDLLKVKEYLQIVGRQILDNPPLHGDMKQICKELILGAPAILLQAASELDGNSEPSEDCKSMYCSFLCGFLHVWIYALEKRLILEDIPQSYLYLCGFTNVRFQAMQLKDFIQAVGLVTQFLTVYLRVFRSNVLASPHWFLQMLCDCVTAIIDRLSSAEDEEELTTLEYAVSPCIAAVSRTWVSLRADEPDSRQEVSRAVKGILDTIAVRTAAATVPQAGGKQKKWRDALPANTHRERSALRPQVRQMLDQGLVFPILDVVDPWALQQSCVGLKPAAACEVLRNLVASHKERQRLVSRERDTSAAATATTSDSVAFGRRGAVVAPAAIGGLSGGRLKAKAVAKRQQRIRQQKHF</sequence>
<dbReference type="Proteomes" id="UP000282613">
    <property type="component" value="Unassembled WGS sequence"/>
</dbReference>
<evidence type="ECO:0000313" key="1">
    <source>
        <dbReference type="EMBL" id="VDK32707.1"/>
    </source>
</evidence>
<dbReference type="WBParaSite" id="TASK_0000400101-mRNA-1">
    <property type="protein sequence ID" value="TASK_0000400101-mRNA-1"/>
    <property type="gene ID" value="TASK_0000400101"/>
</dbReference>